<evidence type="ECO:0000256" key="2">
    <source>
        <dbReference type="SAM" id="Phobius"/>
    </source>
</evidence>
<organism evidence="4">
    <name type="scientific">Ganoderma lucidum</name>
    <name type="common">Ling zhi medicinal fungus</name>
    <name type="synonym">Bracket fungus</name>
    <dbReference type="NCBI Taxonomy" id="5315"/>
    <lineage>
        <taxon>Eukaryota</taxon>
        <taxon>Fungi</taxon>
        <taxon>Dikarya</taxon>
        <taxon>Basidiomycota</taxon>
        <taxon>Agaricomycotina</taxon>
        <taxon>Agaricomycetes</taxon>
        <taxon>Polyporales</taxon>
        <taxon>Polyporaceae</taxon>
        <taxon>Ganoderma</taxon>
    </lineage>
</organism>
<dbReference type="Gene3D" id="3.10.28.10">
    <property type="entry name" value="Homing endonucleases"/>
    <property type="match status" value="2"/>
</dbReference>
<protein>
    <submittedName>
        <fullName evidence="4">Intronic ORF at intron of rns</fullName>
    </submittedName>
</protein>
<proteinExistence type="predicted"/>
<feature type="transmembrane region" description="Helical" evidence="2">
    <location>
        <begin position="12"/>
        <end position="29"/>
    </location>
</feature>
<name>T2I591_GANLU</name>
<evidence type="ECO:0000259" key="3">
    <source>
        <dbReference type="Pfam" id="PF00961"/>
    </source>
</evidence>
<dbReference type="Pfam" id="PF00961">
    <property type="entry name" value="LAGLIDADG_1"/>
    <property type="match status" value="1"/>
</dbReference>
<gene>
    <name evidence="4" type="primary">ip3</name>
</gene>
<dbReference type="InterPro" id="IPR051289">
    <property type="entry name" value="LAGLIDADG_Endonuclease"/>
</dbReference>
<comment type="function">
    <text evidence="1">Mitochondrial DNA endonuclease involved in intron homing.</text>
</comment>
<dbReference type="PANTHER" id="PTHR36181">
    <property type="entry name" value="INTRON-ENCODED ENDONUCLEASE AI3-RELATED"/>
    <property type="match status" value="1"/>
</dbReference>
<sequence>MNKEDSQFERMLTNAWVILKYLLFSHIMFKDMEKALFNLWLEWFVGFCDADANFQVFPKKRSYLTKEGILNEYYNIGYGFHIGLSIKDLPLLEKVKTQLNSIGHIYVYSHRDEARWAVTKKTELIYLIETVFEKQPLLTEHQRVRYARLKYGVLNNFNRVETLGEYEKFIHRNYVETNILDNYYTSGTAFDNWILGFVNGEGCFYVHKKGHLVFYIEHTDKQVLELIKTRLSLSPNILDRGNRNSTRKDTYSLTISSKKDILAIRSLCENPLLNKLEGQKLVQYNNWQVNA</sequence>
<dbReference type="SUPFAM" id="SSF55608">
    <property type="entry name" value="Homing endonucleases"/>
    <property type="match status" value="2"/>
</dbReference>
<accession>T2I591</accession>
<dbReference type="GO" id="GO:0005739">
    <property type="term" value="C:mitochondrion"/>
    <property type="evidence" value="ECO:0007669"/>
    <property type="project" value="UniProtKB-ARBA"/>
</dbReference>
<keyword evidence="2" id="KW-0472">Membrane</keyword>
<dbReference type="InterPro" id="IPR004860">
    <property type="entry name" value="LAGLIDADG_dom"/>
</dbReference>
<dbReference type="GO" id="GO:0004519">
    <property type="term" value="F:endonuclease activity"/>
    <property type="evidence" value="ECO:0007669"/>
    <property type="project" value="InterPro"/>
</dbReference>
<dbReference type="AlphaFoldDB" id="T2I591"/>
<dbReference type="InterPro" id="IPR027434">
    <property type="entry name" value="Homing_endonucl"/>
</dbReference>
<keyword evidence="2" id="KW-0812">Transmembrane</keyword>
<evidence type="ECO:0000256" key="1">
    <source>
        <dbReference type="ARBA" id="ARBA00002670"/>
    </source>
</evidence>
<dbReference type="PANTHER" id="PTHR36181:SF2">
    <property type="entry name" value="INTRON-ENCODED ENDONUCLEASE AI3-RELATED"/>
    <property type="match status" value="1"/>
</dbReference>
<dbReference type="EMBL" id="HF570115">
    <property type="protein sequence ID" value="CCQ18567.1"/>
    <property type="molecule type" value="Genomic_DNA"/>
</dbReference>
<reference evidence="4" key="1">
    <citation type="journal article" date="2013" name="PLoS ONE">
        <title>Complete Mitochondrial Genome of the Medicinal Mushroom Ganoderma lucidum.</title>
        <authorList>
            <person name="Li J."/>
            <person name="Zhang J."/>
            <person name="Chen H."/>
            <person name="Chen X."/>
            <person name="Lan J."/>
            <person name="Liu C."/>
        </authorList>
    </citation>
    <scope>NUCLEOTIDE SEQUENCE</scope>
</reference>
<evidence type="ECO:0000313" key="4">
    <source>
        <dbReference type="EMBL" id="CCQ18567.1"/>
    </source>
</evidence>
<keyword evidence="2" id="KW-1133">Transmembrane helix</keyword>
<feature type="domain" description="Homing endonuclease LAGLIDADG" evidence="3">
    <location>
        <begin position="45"/>
        <end position="141"/>
    </location>
</feature>